<accession>A0A438BZA1</accession>
<evidence type="ECO:0000256" key="1">
    <source>
        <dbReference type="ARBA" id="ARBA00005711"/>
    </source>
</evidence>
<keyword evidence="2" id="KW-0175">Coiled coil</keyword>
<comment type="similarity">
    <text evidence="1">Belongs to the remorin family.</text>
</comment>
<dbReference type="Pfam" id="PF03766">
    <property type="entry name" value="Remorin_N"/>
    <property type="match status" value="1"/>
</dbReference>
<dbReference type="PANTHER" id="PTHR31775">
    <property type="entry name" value="OS02G0117200 PROTEIN"/>
    <property type="match status" value="1"/>
</dbReference>
<name>A0A438BZA1_VITVI</name>
<dbReference type="EMBL" id="QGNW01002589">
    <property type="protein sequence ID" value="RVW16275.1"/>
    <property type="molecule type" value="Genomic_DNA"/>
</dbReference>
<sequence length="190" mass="21257">MGAEEAKKDTSEVAAEDQAQEKSVIPLLTLWTRSLVQKHLPMLKATDNPNEKNSGATAERDAVLAAIETEKRLALIKAWEESEKSKAENSLMSRAHKMQSATGTWENSMKASAEAQLKKMEEKLEKKKAEYGERMKNKIAEIHKATEEKRAMIEAKRRENLLKIEEAAAKYRASGTAPKKLHGCLGSFDF</sequence>
<proteinExistence type="inferred from homology"/>
<dbReference type="AlphaFoldDB" id="A0A438BZA1"/>
<gene>
    <name evidence="5" type="primary">REMO_3</name>
    <name evidence="5" type="ORF">CK203_067760</name>
</gene>
<evidence type="ECO:0000259" key="4">
    <source>
        <dbReference type="Pfam" id="PF03766"/>
    </source>
</evidence>
<comment type="caution">
    <text evidence="5">The sequence shown here is derived from an EMBL/GenBank/DDBJ whole genome shotgun (WGS) entry which is preliminary data.</text>
</comment>
<organism evidence="5 6">
    <name type="scientific">Vitis vinifera</name>
    <name type="common">Grape</name>
    <dbReference type="NCBI Taxonomy" id="29760"/>
    <lineage>
        <taxon>Eukaryota</taxon>
        <taxon>Viridiplantae</taxon>
        <taxon>Streptophyta</taxon>
        <taxon>Embryophyta</taxon>
        <taxon>Tracheophyta</taxon>
        <taxon>Spermatophyta</taxon>
        <taxon>Magnoliopsida</taxon>
        <taxon>eudicotyledons</taxon>
        <taxon>Gunneridae</taxon>
        <taxon>Pentapetalae</taxon>
        <taxon>rosids</taxon>
        <taxon>Vitales</taxon>
        <taxon>Vitaceae</taxon>
        <taxon>Viteae</taxon>
        <taxon>Vitis</taxon>
    </lineage>
</organism>
<evidence type="ECO:0000259" key="3">
    <source>
        <dbReference type="Pfam" id="PF03763"/>
    </source>
</evidence>
<evidence type="ECO:0000313" key="5">
    <source>
        <dbReference type="EMBL" id="RVW16275.1"/>
    </source>
</evidence>
<evidence type="ECO:0000256" key="2">
    <source>
        <dbReference type="SAM" id="Coils"/>
    </source>
</evidence>
<dbReference type="InterPro" id="IPR005516">
    <property type="entry name" value="Remorin_C"/>
</dbReference>
<feature type="coiled-coil region" evidence="2">
    <location>
        <begin position="110"/>
        <end position="148"/>
    </location>
</feature>
<dbReference type="InterPro" id="IPR005518">
    <property type="entry name" value="Remorin_N"/>
</dbReference>
<protein>
    <submittedName>
        <fullName evidence="5">Remorin</fullName>
    </submittedName>
</protein>
<dbReference type="Pfam" id="PF03763">
    <property type="entry name" value="Remorin_C"/>
    <property type="match status" value="1"/>
</dbReference>
<dbReference type="PANTHER" id="PTHR31775:SF5">
    <property type="entry name" value="REMORIN 1.4"/>
    <property type="match status" value="1"/>
</dbReference>
<feature type="domain" description="Remorin N-terminal" evidence="4">
    <location>
        <begin position="16"/>
        <end position="66"/>
    </location>
</feature>
<evidence type="ECO:0000313" key="6">
    <source>
        <dbReference type="Proteomes" id="UP000288805"/>
    </source>
</evidence>
<reference evidence="5 6" key="1">
    <citation type="journal article" date="2018" name="PLoS Genet.">
        <title>Population sequencing reveals clonal diversity and ancestral inbreeding in the grapevine cultivar Chardonnay.</title>
        <authorList>
            <person name="Roach M.J."/>
            <person name="Johnson D.L."/>
            <person name="Bohlmann J."/>
            <person name="van Vuuren H.J."/>
            <person name="Jones S.J."/>
            <person name="Pretorius I.S."/>
            <person name="Schmidt S.A."/>
            <person name="Borneman A.R."/>
        </authorList>
    </citation>
    <scope>NUCLEOTIDE SEQUENCE [LARGE SCALE GENOMIC DNA]</scope>
    <source>
        <strain evidence="6">cv. Chardonnay</strain>
        <tissue evidence="5">Leaf</tissue>
    </source>
</reference>
<dbReference type="Proteomes" id="UP000288805">
    <property type="component" value="Unassembled WGS sequence"/>
</dbReference>
<feature type="domain" description="Remorin C-terminal" evidence="3">
    <location>
        <begin position="71"/>
        <end position="180"/>
    </location>
</feature>